<protein>
    <submittedName>
        <fullName evidence="1">Uncharacterized protein</fullName>
    </submittedName>
</protein>
<comment type="caution">
    <text evidence="1">The sequence shown here is derived from an EMBL/GenBank/DDBJ whole genome shotgun (WGS) entry which is preliminary data.</text>
</comment>
<name>A0ABS3FZ10_9FLAO</name>
<keyword evidence="2" id="KW-1185">Reference proteome</keyword>
<evidence type="ECO:0000313" key="2">
    <source>
        <dbReference type="Proteomes" id="UP000664044"/>
    </source>
</evidence>
<accession>A0ABS3FZ10</accession>
<gene>
    <name evidence="1" type="ORF">J0656_00015</name>
</gene>
<organism evidence="1 2">
    <name type="scientific">Flagellimonas aurea</name>
    <dbReference type="NCBI Taxonomy" id="2915619"/>
    <lineage>
        <taxon>Bacteria</taxon>
        <taxon>Pseudomonadati</taxon>
        <taxon>Bacteroidota</taxon>
        <taxon>Flavobacteriia</taxon>
        <taxon>Flavobacteriales</taxon>
        <taxon>Flavobacteriaceae</taxon>
        <taxon>Flagellimonas</taxon>
    </lineage>
</organism>
<reference evidence="1 2" key="1">
    <citation type="submission" date="2021-03" db="EMBL/GenBank/DDBJ databases">
        <title>Muricauda lutimaris sp. nov. and Muricauda ruestringensis sp. nov, two marine members of the Flavobacteriaceae isolated from deep sea sediments of Western Pacific.</title>
        <authorList>
            <person name="Zhao S."/>
            <person name="Liu R."/>
        </authorList>
    </citation>
    <scope>NUCLEOTIDE SEQUENCE [LARGE SCALE GENOMIC DNA]</scope>
    <source>
        <strain evidence="1 2">BC31-1-A7</strain>
    </source>
</reference>
<dbReference type="EMBL" id="JAFLNL010000001">
    <property type="protein sequence ID" value="MBO0352380.1"/>
    <property type="molecule type" value="Genomic_DNA"/>
</dbReference>
<dbReference type="Proteomes" id="UP000664044">
    <property type="component" value="Unassembled WGS sequence"/>
</dbReference>
<dbReference type="RefSeq" id="WP_207030612.1">
    <property type="nucleotide sequence ID" value="NZ_JAFLNL010000001.1"/>
</dbReference>
<proteinExistence type="predicted"/>
<sequence>MLDENTGTLVIGKGIAFGTHISFDMAKRWTIGKESPEFVGTEGAQEQKITFRNVVVDDDYFILRLRFNNDKLLIIEIFISPVPFEFKENWADWSYEEEIKHLEHCKAWLQKEVGAKRNFDWGSIWCGYDSLGGFSSIKINYSRQ</sequence>
<evidence type="ECO:0000313" key="1">
    <source>
        <dbReference type="EMBL" id="MBO0352380.1"/>
    </source>
</evidence>